<dbReference type="AlphaFoldDB" id="B1ZY77"/>
<dbReference type="KEGG" id="ote:Oter_2942"/>
<feature type="domain" description="ASPIC/UnbV" evidence="2">
    <location>
        <begin position="474"/>
        <end position="540"/>
    </location>
</feature>
<name>B1ZY77_OPITP</name>
<dbReference type="InterPro" id="IPR013517">
    <property type="entry name" value="FG-GAP"/>
</dbReference>
<evidence type="ECO:0000313" key="4">
    <source>
        <dbReference type="Proteomes" id="UP000007013"/>
    </source>
</evidence>
<proteinExistence type="predicted"/>
<dbReference type="PANTHER" id="PTHR16026:SF0">
    <property type="entry name" value="CARTILAGE ACIDIC PROTEIN 1"/>
    <property type="match status" value="1"/>
</dbReference>
<gene>
    <name evidence="3" type="ordered locus">Oter_2942</name>
</gene>
<dbReference type="InterPro" id="IPR027039">
    <property type="entry name" value="Crtac1"/>
</dbReference>
<keyword evidence="4" id="KW-1185">Reference proteome</keyword>
<dbReference type="Gene3D" id="2.130.10.130">
    <property type="entry name" value="Integrin alpha, N-terminal"/>
    <property type="match status" value="2"/>
</dbReference>
<dbReference type="eggNOG" id="COG3118">
    <property type="taxonomic scope" value="Bacteria"/>
</dbReference>
<sequence>MAVAACAFLTALHAAPAPITPRPPTPPIIAQPSDLFEDVTQRAGIDFVHQFAHQRIANILLSNGAGAVVFDYDNDGFVDLYLLNWGPLQGVTVQAAGVTREPNRLYRNRGDGTFEDVTGPAGLAGSGYASAATAGDYDNDGHTDLYIANIGRNLLYRNRGDGTFEDVTAGAGVGHEGAGISAVFFDADNDGRLDLYVVNYLTYIPTNESEQNPGAYPGPLAYAGQANVLYRNRGDGTFEDVTHAAGLSAPGHRGMSVSAFDADRDGDVDLYVSNDDTPNQLFLNDGRGHFAEVATEAGVAFNSIGEAPGSMNAAVADADGDGSPDLFVTRFGYGSLYLNTRPGSYDDRIWASGLGRITQRYVGWGGEFLDYDNDGDADLAVANGSAFVLDGTETLLLENQGDAKFVDASARGGAFFRTPVNGRGNAALDYDNDGRMDFLLTALADRPFLLRNRVANGNHWLTLHLEGTRSNRSGYGALLTLVAGDLTLHSEARCPTGFLTQSDARPHFGLGARTKIDRLEIRWPSGRTQVLTDLAVDQILKIKETP</sequence>
<dbReference type="InterPro" id="IPR011519">
    <property type="entry name" value="UnbV_ASPIC"/>
</dbReference>
<dbReference type="Pfam" id="PF13517">
    <property type="entry name" value="FG-GAP_3"/>
    <property type="match status" value="3"/>
</dbReference>
<dbReference type="RefSeq" id="WP_012375758.1">
    <property type="nucleotide sequence ID" value="NC_010571.1"/>
</dbReference>
<dbReference type="InterPro" id="IPR028994">
    <property type="entry name" value="Integrin_alpha_N"/>
</dbReference>
<dbReference type="OrthoDB" id="179557at2"/>
<dbReference type="STRING" id="452637.Oter_2942"/>
<dbReference type="Proteomes" id="UP000007013">
    <property type="component" value="Chromosome"/>
</dbReference>
<evidence type="ECO:0000313" key="3">
    <source>
        <dbReference type="EMBL" id="ACB76223.1"/>
    </source>
</evidence>
<protein>
    <submittedName>
        <fullName evidence="3">ASPIC/UnbV domain protein</fullName>
    </submittedName>
</protein>
<dbReference type="PANTHER" id="PTHR16026">
    <property type="entry name" value="CARTILAGE ACIDIC PROTEIN 1"/>
    <property type="match status" value="1"/>
</dbReference>
<evidence type="ECO:0000259" key="2">
    <source>
        <dbReference type="Pfam" id="PF07593"/>
    </source>
</evidence>
<keyword evidence="1" id="KW-0732">Signal</keyword>
<dbReference type="HOGENOM" id="CLU_017657_0_0_0"/>
<evidence type="ECO:0000256" key="1">
    <source>
        <dbReference type="ARBA" id="ARBA00022729"/>
    </source>
</evidence>
<organism evidence="3 4">
    <name type="scientific">Opitutus terrae (strain DSM 11246 / JCM 15787 / PB90-1)</name>
    <dbReference type="NCBI Taxonomy" id="452637"/>
    <lineage>
        <taxon>Bacteria</taxon>
        <taxon>Pseudomonadati</taxon>
        <taxon>Verrucomicrobiota</taxon>
        <taxon>Opitutia</taxon>
        <taxon>Opitutales</taxon>
        <taxon>Opitutaceae</taxon>
        <taxon>Opitutus</taxon>
    </lineage>
</organism>
<reference evidence="3 4" key="1">
    <citation type="journal article" date="2011" name="J. Bacteriol.">
        <title>Genome sequence of the verrucomicrobium Opitutus terrae PB90-1, an abundant inhabitant of rice paddy soil ecosystems.</title>
        <authorList>
            <person name="van Passel M.W."/>
            <person name="Kant R."/>
            <person name="Palva A."/>
            <person name="Copeland A."/>
            <person name="Lucas S."/>
            <person name="Lapidus A."/>
            <person name="Glavina del Rio T."/>
            <person name="Pitluck S."/>
            <person name="Goltsman E."/>
            <person name="Clum A."/>
            <person name="Sun H."/>
            <person name="Schmutz J."/>
            <person name="Larimer F.W."/>
            <person name="Land M.L."/>
            <person name="Hauser L."/>
            <person name="Kyrpides N."/>
            <person name="Mikhailova N."/>
            <person name="Richardson P.P."/>
            <person name="Janssen P.H."/>
            <person name="de Vos W.M."/>
            <person name="Smidt H."/>
        </authorList>
    </citation>
    <scope>NUCLEOTIDE SEQUENCE [LARGE SCALE GENOMIC DNA]</scope>
    <source>
        <strain evidence="4">DSM 11246 / JCM 15787 / PB90-1</strain>
    </source>
</reference>
<accession>B1ZY77</accession>
<dbReference type="SUPFAM" id="SSF69318">
    <property type="entry name" value="Integrin alpha N-terminal domain"/>
    <property type="match status" value="1"/>
</dbReference>
<dbReference type="EMBL" id="CP001032">
    <property type="protein sequence ID" value="ACB76223.1"/>
    <property type="molecule type" value="Genomic_DNA"/>
</dbReference>
<dbReference type="Pfam" id="PF07593">
    <property type="entry name" value="UnbV_ASPIC"/>
    <property type="match status" value="1"/>
</dbReference>